<dbReference type="OrthoDB" id="5643308at2759"/>
<reference evidence="2 3" key="1">
    <citation type="submission" date="2017-01" db="EMBL/GenBank/DDBJ databases">
        <authorList>
            <person name="Mah S.A."/>
            <person name="Swanson W.J."/>
            <person name="Moy G.W."/>
            <person name="Vacquier V.D."/>
        </authorList>
    </citation>
    <scope>NUCLEOTIDE SEQUENCE [LARGE SCALE GENOMIC DNA]</scope>
    <source>
        <strain evidence="2 3">GSMNP</strain>
    </source>
</reference>
<sequence length="374" mass="41131">MAIFSIKKVAIALVTLGLQGALAQINIPCSKVYEDITISQKSGSDVAFQTDKAIKIPCTGDVFRIDFQVLDNANTYFSISNKNNSESSQSVVGTVASRNGSWRLAGKETFEVVEAQDDSSEPEIIYASILVNEYGVSLLDSGMTVLSITPDSFDYEKFVSTGEFYVFFGSSAEGSVVSNIRIDCVNQYKCELPIDYSVCDNSYRVPSRVLTNKGGPVEYGLSPIQLPCKEKEFKFDFTVTTNVDIYIAFTGPDGLYGTDGVIETKLGYFSEKYAVSRGVYTKPKDSSNAIAKRTEQEIPLETINVIVQYAEGVMTVKVQNKQTISYKVKNFDIKNVFIGIGSESKGAESVGYMSAANYVYCKAIECKFFYGDLM</sequence>
<keyword evidence="1" id="KW-0732">Signal</keyword>
<gene>
    <name evidence="2" type="ORF">AYI70_g351</name>
</gene>
<proteinExistence type="predicted"/>
<evidence type="ECO:0000313" key="2">
    <source>
        <dbReference type="EMBL" id="OMJ26204.1"/>
    </source>
</evidence>
<feature type="signal peptide" evidence="1">
    <location>
        <begin position="1"/>
        <end position="23"/>
    </location>
</feature>
<accession>A0A1R1YH58</accession>
<evidence type="ECO:0000256" key="1">
    <source>
        <dbReference type="SAM" id="SignalP"/>
    </source>
</evidence>
<comment type="caution">
    <text evidence="2">The sequence shown here is derived from an EMBL/GenBank/DDBJ whole genome shotgun (WGS) entry which is preliminary data.</text>
</comment>
<dbReference type="Proteomes" id="UP000187283">
    <property type="component" value="Unassembled WGS sequence"/>
</dbReference>
<feature type="chain" id="PRO_5012503563" evidence="1">
    <location>
        <begin position="24"/>
        <end position="374"/>
    </location>
</feature>
<name>A0A1R1YH58_9FUNG</name>
<evidence type="ECO:0000313" key="3">
    <source>
        <dbReference type="Proteomes" id="UP000187283"/>
    </source>
</evidence>
<dbReference type="AlphaFoldDB" id="A0A1R1YH58"/>
<protein>
    <submittedName>
        <fullName evidence="2">Uncharacterized protein</fullName>
    </submittedName>
</protein>
<dbReference type="EMBL" id="LSSN01000053">
    <property type="protein sequence ID" value="OMJ26204.1"/>
    <property type="molecule type" value="Genomic_DNA"/>
</dbReference>
<organism evidence="2 3">
    <name type="scientific">Smittium culicis</name>
    <dbReference type="NCBI Taxonomy" id="133412"/>
    <lineage>
        <taxon>Eukaryota</taxon>
        <taxon>Fungi</taxon>
        <taxon>Fungi incertae sedis</taxon>
        <taxon>Zoopagomycota</taxon>
        <taxon>Kickxellomycotina</taxon>
        <taxon>Harpellomycetes</taxon>
        <taxon>Harpellales</taxon>
        <taxon>Legeriomycetaceae</taxon>
        <taxon>Smittium</taxon>
    </lineage>
</organism>
<keyword evidence="3" id="KW-1185">Reference proteome</keyword>